<gene>
    <name evidence="2" type="ORF">MQE36_02255</name>
</gene>
<keyword evidence="1" id="KW-0812">Transmembrane</keyword>
<keyword evidence="3" id="KW-1185">Reference proteome</keyword>
<keyword evidence="1" id="KW-1133">Transmembrane helix</keyword>
<dbReference type="RefSeq" id="WP_242937581.1">
    <property type="nucleotide sequence ID" value="NZ_CP094326.1"/>
</dbReference>
<keyword evidence="1" id="KW-0472">Membrane</keyword>
<protein>
    <submittedName>
        <fullName evidence="2">FixH family protein</fullName>
    </submittedName>
</protein>
<reference evidence="2 3" key="1">
    <citation type="journal article" date="2018" name="Int. J. Syst. Evol. Microbiol.">
        <title>Zhouia spongiae sp. nov., isolated from a marine sponge.</title>
        <authorList>
            <person name="Zhuang L."/>
            <person name="Lin B."/>
            <person name="Qin F."/>
            <person name="Luo L."/>
        </authorList>
    </citation>
    <scope>NUCLEOTIDE SEQUENCE [LARGE SCALE GENOMIC DNA]</scope>
    <source>
        <strain evidence="2 3">HN-Y44</strain>
    </source>
</reference>
<name>A0ABY3YMX2_9FLAO</name>
<sequence>MKFNWGTGIVIAFALFIAFIMYMVITMSTDKKYDHDLVTDEYYKKELSFQDKLDKEQQTLNAGYDISIKKNEKGLLISFPGQINDSEITGKVFLYRPSNKQLDFEIPFSTSNHLLLIPDNRLLDGRWNIEVDWKYNDSSYLNKKEITY</sequence>
<dbReference type="EMBL" id="CP094326">
    <property type="protein sequence ID" value="UNY99181.1"/>
    <property type="molecule type" value="Genomic_DNA"/>
</dbReference>
<feature type="transmembrane region" description="Helical" evidence="1">
    <location>
        <begin position="6"/>
        <end position="25"/>
    </location>
</feature>
<accession>A0ABY3YMX2</accession>
<dbReference type="InterPro" id="IPR008620">
    <property type="entry name" value="FixH"/>
</dbReference>
<evidence type="ECO:0000313" key="3">
    <source>
        <dbReference type="Proteomes" id="UP000829476"/>
    </source>
</evidence>
<dbReference type="Pfam" id="PF05751">
    <property type="entry name" value="FixH"/>
    <property type="match status" value="1"/>
</dbReference>
<dbReference type="Proteomes" id="UP000829476">
    <property type="component" value="Chromosome"/>
</dbReference>
<proteinExistence type="predicted"/>
<evidence type="ECO:0000313" key="2">
    <source>
        <dbReference type="EMBL" id="UNY99181.1"/>
    </source>
</evidence>
<organism evidence="2 3">
    <name type="scientific">Zhouia spongiae</name>
    <dbReference type="NCBI Taxonomy" id="2202721"/>
    <lineage>
        <taxon>Bacteria</taxon>
        <taxon>Pseudomonadati</taxon>
        <taxon>Bacteroidota</taxon>
        <taxon>Flavobacteriia</taxon>
        <taxon>Flavobacteriales</taxon>
        <taxon>Flavobacteriaceae</taxon>
        <taxon>Zhouia</taxon>
    </lineage>
</organism>
<evidence type="ECO:0000256" key="1">
    <source>
        <dbReference type="SAM" id="Phobius"/>
    </source>
</evidence>